<feature type="domain" description="Integrase catalytic" evidence="2">
    <location>
        <begin position="1"/>
        <end position="98"/>
    </location>
</feature>
<protein>
    <submittedName>
        <fullName evidence="3">Retrovirus-related Pol poly from transposon</fullName>
    </submittedName>
</protein>
<dbReference type="PANTHER" id="PTHR37984:SF15">
    <property type="entry name" value="INTEGRASE CATALYTIC DOMAIN-CONTAINING PROTEIN"/>
    <property type="match status" value="1"/>
</dbReference>
<dbReference type="InterPro" id="IPR012337">
    <property type="entry name" value="RNaseH-like_sf"/>
</dbReference>
<reference evidence="3" key="1">
    <citation type="submission" date="2020-04" db="EMBL/GenBank/DDBJ databases">
        <authorList>
            <person name="Alioto T."/>
            <person name="Alioto T."/>
            <person name="Gomez Garrido J."/>
        </authorList>
    </citation>
    <scope>NUCLEOTIDE SEQUENCE</scope>
    <source>
        <strain evidence="3">A484AB</strain>
    </source>
</reference>
<proteinExistence type="predicted"/>
<evidence type="ECO:0000313" key="3">
    <source>
        <dbReference type="EMBL" id="CAB4025470.1"/>
    </source>
</evidence>
<evidence type="ECO:0000259" key="2">
    <source>
        <dbReference type="PROSITE" id="PS50994"/>
    </source>
</evidence>
<dbReference type="SUPFAM" id="SSF53098">
    <property type="entry name" value="Ribonuclease H-like"/>
    <property type="match status" value="1"/>
</dbReference>
<dbReference type="Proteomes" id="UP001152795">
    <property type="component" value="Unassembled WGS sequence"/>
</dbReference>
<feature type="compositionally biased region" description="Polar residues" evidence="1">
    <location>
        <begin position="208"/>
        <end position="221"/>
    </location>
</feature>
<evidence type="ECO:0000256" key="1">
    <source>
        <dbReference type="SAM" id="MobiDB-lite"/>
    </source>
</evidence>
<dbReference type="InterPro" id="IPR036397">
    <property type="entry name" value="RNaseH_sf"/>
</dbReference>
<dbReference type="GO" id="GO:0015074">
    <property type="term" value="P:DNA integration"/>
    <property type="evidence" value="ECO:0007669"/>
    <property type="project" value="InterPro"/>
</dbReference>
<evidence type="ECO:0000313" key="4">
    <source>
        <dbReference type="Proteomes" id="UP001152795"/>
    </source>
</evidence>
<dbReference type="GO" id="GO:0003676">
    <property type="term" value="F:nucleic acid binding"/>
    <property type="evidence" value="ECO:0007669"/>
    <property type="project" value="InterPro"/>
</dbReference>
<sequence length="254" mass="29195">MQRLHTDQGRNFESAVFKKITDILGIKKTRTTPYHPQCDGVVERMNRTLKDILSKLVNERQALLAYRSTVQTSTGFSPHFLMFGRETKIPVDLMTPDPPQAEVPHQRRLNSLPDRPPNETKLQSKEIPETRKENAENCSGQTSRTEAITYGENDEDEWTVGYFRQNVRQIRPSRTINVDEHGQNLPDEVQEDVQHLPDELQEDVPSRSMEQNNPRNGSDGTLQEPVEGNEGQSQAPPERPARTRKNPAWLRDYE</sequence>
<gene>
    <name evidence="3" type="ORF">PACLA_8A034798</name>
</gene>
<dbReference type="EMBL" id="CACRXK020013622">
    <property type="protein sequence ID" value="CAB4025470.1"/>
    <property type="molecule type" value="Genomic_DNA"/>
</dbReference>
<dbReference type="PROSITE" id="PS50994">
    <property type="entry name" value="INTEGRASE"/>
    <property type="match status" value="1"/>
</dbReference>
<dbReference type="InterPro" id="IPR001584">
    <property type="entry name" value="Integrase_cat-core"/>
</dbReference>
<dbReference type="PANTHER" id="PTHR37984">
    <property type="entry name" value="PROTEIN CBG26694"/>
    <property type="match status" value="1"/>
</dbReference>
<dbReference type="Gene3D" id="3.30.420.10">
    <property type="entry name" value="Ribonuclease H-like superfamily/Ribonuclease H"/>
    <property type="match status" value="1"/>
</dbReference>
<dbReference type="OrthoDB" id="10060729at2759"/>
<comment type="caution">
    <text evidence="3">The sequence shown here is derived from an EMBL/GenBank/DDBJ whole genome shotgun (WGS) entry which is preliminary data.</text>
</comment>
<accession>A0A7D9L8Q3</accession>
<name>A0A7D9L8Q3_PARCT</name>
<feature type="compositionally biased region" description="Polar residues" evidence="1">
    <location>
        <begin position="136"/>
        <end position="145"/>
    </location>
</feature>
<feature type="compositionally biased region" description="Basic and acidic residues" evidence="1">
    <location>
        <begin position="116"/>
        <end position="135"/>
    </location>
</feature>
<dbReference type="InterPro" id="IPR050951">
    <property type="entry name" value="Retrovirus_Pol_polyprotein"/>
</dbReference>
<organism evidence="3 4">
    <name type="scientific">Paramuricea clavata</name>
    <name type="common">Red gorgonian</name>
    <name type="synonym">Violescent sea-whip</name>
    <dbReference type="NCBI Taxonomy" id="317549"/>
    <lineage>
        <taxon>Eukaryota</taxon>
        <taxon>Metazoa</taxon>
        <taxon>Cnidaria</taxon>
        <taxon>Anthozoa</taxon>
        <taxon>Octocorallia</taxon>
        <taxon>Malacalcyonacea</taxon>
        <taxon>Plexauridae</taxon>
        <taxon>Paramuricea</taxon>
    </lineage>
</organism>
<feature type="region of interest" description="Disordered" evidence="1">
    <location>
        <begin position="196"/>
        <end position="254"/>
    </location>
</feature>
<dbReference type="AlphaFoldDB" id="A0A7D9L8Q3"/>
<feature type="region of interest" description="Disordered" evidence="1">
    <location>
        <begin position="96"/>
        <end position="145"/>
    </location>
</feature>
<keyword evidence="4" id="KW-1185">Reference proteome</keyword>